<dbReference type="CDD" id="cd04301">
    <property type="entry name" value="NAT_SF"/>
    <property type="match status" value="1"/>
</dbReference>
<dbReference type="GO" id="GO:0016747">
    <property type="term" value="F:acyltransferase activity, transferring groups other than amino-acyl groups"/>
    <property type="evidence" value="ECO:0007669"/>
    <property type="project" value="InterPro"/>
</dbReference>
<dbReference type="RefSeq" id="WP_072579351.1">
    <property type="nucleotide sequence ID" value="NZ_CP016020.1"/>
</dbReference>
<dbReference type="SUPFAM" id="SSF55729">
    <property type="entry name" value="Acyl-CoA N-acyltransferases (Nat)"/>
    <property type="match status" value="1"/>
</dbReference>
<dbReference type="Pfam" id="PF00583">
    <property type="entry name" value="Acetyltransf_1"/>
    <property type="match status" value="1"/>
</dbReference>
<evidence type="ECO:0000256" key="2">
    <source>
        <dbReference type="ARBA" id="ARBA00023315"/>
    </source>
</evidence>
<proteinExistence type="predicted"/>
<name>A0A1L3MQF3_9BACI</name>
<evidence type="ECO:0000256" key="1">
    <source>
        <dbReference type="ARBA" id="ARBA00022679"/>
    </source>
</evidence>
<keyword evidence="5" id="KW-1185">Reference proteome</keyword>
<keyword evidence="1" id="KW-0808">Transferase</keyword>
<dbReference type="InterPro" id="IPR000182">
    <property type="entry name" value="GNAT_dom"/>
</dbReference>
<dbReference type="OrthoDB" id="9799092at2"/>
<dbReference type="InterPro" id="IPR016181">
    <property type="entry name" value="Acyl_CoA_acyltransferase"/>
</dbReference>
<gene>
    <name evidence="4" type="ORF">A9C19_07270</name>
</gene>
<reference evidence="4 5" key="1">
    <citation type="journal article" date="2016" name="Sci. Rep.">
        <title>Complete genome sequence and transcriptomic analysis of a novel marine strain Bacillus weihaiensis reveals the mechanism of brown algae degradation.</title>
        <authorList>
            <person name="Zhu Y."/>
            <person name="Chen P."/>
            <person name="Bao Y."/>
            <person name="Men Y."/>
            <person name="Zeng Y."/>
            <person name="Yang J."/>
            <person name="Sun J."/>
            <person name="Sun Y."/>
        </authorList>
    </citation>
    <scope>NUCLEOTIDE SEQUENCE [LARGE SCALE GENOMIC DNA]</scope>
    <source>
        <strain evidence="4 5">Alg07</strain>
    </source>
</reference>
<dbReference type="KEGG" id="bwh:A9C19_07270"/>
<organism evidence="4 5">
    <name type="scientific">Bacillus weihaiensis</name>
    <dbReference type="NCBI Taxonomy" id="1547283"/>
    <lineage>
        <taxon>Bacteria</taxon>
        <taxon>Bacillati</taxon>
        <taxon>Bacillota</taxon>
        <taxon>Bacilli</taxon>
        <taxon>Bacillales</taxon>
        <taxon>Bacillaceae</taxon>
        <taxon>Bacillus</taxon>
    </lineage>
</organism>
<accession>A0A1L3MQF3</accession>
<feature type="domain" description="N-acetyltransferase" evidence="3">
    <location>
        <begin position="1"/>
        <end position="161"/>
    </location>
</feature>
<evidence type="ECO:0000259" key="3">
    <source>
        <dbReference type="PROSITE" id="PS51186"/>
    </source>
</evidence>
<sequence>MEFRLIQPEEAEKFRTLRLTALQECPECFASSYDEEKTISLASFKEQLTTINSYVYGAFRNEELVGTLTLVKETKQKLKHRATIFAMYISCDYRKNGIGKKLLQEAIKKTNELQLEQVYLTVVSSNVPAKNFYYSQGFKSFGYEKRALKVDGVYYDEEHLVHFLI</sequence>
<dbReference type="PANTHER" id="PTHR43420:SF44">
    <property type="entry name" value="ACETYLTRANSFERASE YPEA"/>
    <property type="match status" value="1"/>
</dbReference>
<dbReference type="EMBL" id="CP016020">
    <property type="protein sequence ID" value="APH04561.1"/>
    <property type="molecule type" value="Genomic_DNA"/>
</dbReference>
<dbReference type="Gene3D" id="3.40.630.30">
    <property type="match status" value="1"/>
</dbReference>
<evidence type="ECO:0000313" key="4">
    <source>
        <dbReference type="EMBL" id="APH04561.1"/>
    </source>
</evidence>
<protein>
    <recommendedName>
        <fullName evidence="3">N-acetyltransferase domain-containing protein</fullName>
    </recommendedName>
</protein>
<dbReference type="STRING" id="1547283.A9C19_07270"/>
<keyword evidence="2" id="KW-0012">Acyltransferase</keyword>
<evidence type="ECO:0000313" key="5">
    <source>
        <dbReference type="Proteomes" id="UP000181936"/>
    </source>
</evidence>
<dbReference type="PANTHER" id="PTHR43420">
    <property type="entry name" value="ACETYLTRANSFERASE"/>
    <property type="match status" value="1"/>
</dbReference>
<dbReference type="InterPro" id="IPR050680">
    <property type="entry name" value="YpeA/RimI_acetyltransf"/>
</dbReference>
<dbReference type="PROSITE" id="PS51186">
    <property type="entry name" value="GNAT"/>
    <property type="match status" value="1"/>
</dbReference>
<dbReference type="Proteomes" id="UP000181936">
    <property type="component" value="Chromosome"/>
</dbReference>
<dbReference type="AlphaFoldDB" id="A0A1L3MQF3"/>